<evidence type="ECO:0000256" key="1">
    <source>
        <dbReference type="ARBA" id="ARBA00004138"/>
    </source>
</evidence>
<keyword evidence="8" id="KW-0966">Cell projection</keyword>
<dbReference type="Proteomes" id="UP000288216">
    <property type="component" value="Unassembled WGS sequence"/>
</dbReference>
<dbReference type="Pfam" id="PF25828">
    <property type="entry name" value="CC_Cfap43"/>
    <property type="match status" value="1"/>
</dbReference>
<feature type="coiled-coil region" evidence="9">
    <location>
        <begin position="19"/>
        <end position="61"/>
    </location>
</feature>
<keyword evidence="3" id="KW-0963">Cytoplasm</keyword>
<evidence type="ECO:0000256" key="8">
    <source>
        <dbReference type="ARBA" id="ARBA00023273"/>
    </source>
</evidence>
<keyword evidence="7" id="KW-0206">Cytoskeleton</keyword>
<organism evidence="10 11">
    <name type="scientific">Scyliorhinus torazame</name>
    <name type="common">Cloudy catshark</name>
    <name type="synonym">Catulus torazame</name>
    <dbReference type="NCBI Taxonomy" id="75743"/>
    <lineage>
        <taxon>Eukaryota</taxon>
        <taxon>Metazoa</taxon>
        <taxon>Chordata</taxon>
        <taxon>Craniata</taxon>
        <taxon>Vertebrata</taxon>
        <taxon>Chondrichthyes</taxon>
        <taxon>Elasmobranchii</taxon>
        <taxon>Galeomorphii</taxon>
        <taxon>Galeoidea</taxon>
        <taxon>Carcharhiniformes</taxon>
        <taxon>Scyliorhinidae</taxon>
        <taxon>Scyliorhinus</taxon>
    </lineage>
</organism>
<evidence type="ECO:0000313" key="10">
    <source>
        <dbReference type="EMBL" id="GCB83961.1"/>
    </source>
</evidence>
<evidence type="ECO:0000256" key="6">
    <source>
        <dbReference type="ARBA" id="ARBA00023054"/>
    </source>
</evidence>
<comment type="subcellular location">
    <subcellularLocation>
        <location evidence="1">Cell projection</location>
        <location evidence="1">Cilium</location>
    </subcellularLocation>
    <subcellularLocation>
        <location evidence="2">Cytoplasm</location>
        <location evidence="2">Cytoskeleton</location>
    </subcellularLocation>
</comment>
<keyword evidence="4" id="KW-0853">WD repeat</keyword>
<dbReference type="PANTHER" id="PTHR14885:SF1">
    <property type="entry name" value="CILIA- AND FLAGELLA-ASSOCIATED PROTEIN 43"/>
    <property type="match status" value="1"/>
</dbReference>
<dbReference type="PANTHER" id="PTHR14885">
    <property type="entry name" value="CILIA- AND FLAGELLA-ASSOCIATED PROTEIN 43-RELATED"/>
    <property type="match status" value="1"/>
</dbReference>
<dbReference type="AlphaFoldDB" id="A0A401QF14"/>
<evidence type="ECO:0000256" key="4">
    <source>
        <dbReference type="ARBA" id="ARBA00022574"/>
    </source>
</evidence>
<evidence type="ECO:0000256" key="2">
    <source>
        <dbReference type="ARBA" id="ARBA00004245"/>
    </source>
</evidence>
<comment type="caution">
    <text evidence="10">The sequence shown here is derived from an EMBL/GenBank/DDBJ whole genome shotgun (WGS) entry which is preliminary data.</text>
</comment>
<dbReference type="EMBL" id="BFAA01050090">
    <property type="protein sequence ID" value="GCB83961.1"/>
    <property type="molecule type" value="Genomic_DNA"/>
</dbReference>
<keyword evidence="6 9" id="KW-0175">Coiled coil</keyword>
<proteinExistence type="predicted"/>
<protein>
    <submittedName>
        <fullName evidence="10">Uncharacterized protein</fullName>
    </submittedName>
</protein>
<name>A0A401QF14_SCYTO</name>
<gene>
    <name evidence="10" type="ORF">scyTo_0024568</name>
</gene>
<keyword evidence="11" id="KW-1185">Reference proteome</keyword>
<feature type="non-terminal residue" evidence="10">
    <location>
        <position position="82"/>
    </location>
</feature>
<evidence type="ECO:0000256" key="9">
    <source>
        <dbReference type="SAM" id="Coils"/>
    </source>
</evidence>
<keyword evidence="5" id="KW-0677">Repeat</keyword>
<evidence type="ECO:0000313" key="11">
    <source>
        <dbReference type="Proteomes" id="UP000288216"/>
    </source>
</evidence>
<sequence length="82" mass="9896">EIALPSFMDKPEYEWNEEQVKLAKEYAIKEQELNEEKDKYRKTLESELKKLQSSITETASNFDDIMNKLFEKKVRTEMIIYQ</sequence>
<feature type="non-terminal residue" evidence="10">
    <location>
        <position position="1"/>
    </location>
</feature>
<evidence type="ECO:0000256" key="5">
    <source>
        <dbReference type="ARBA" id="ARBA00022737"/>
    </source>
</evidence>
<reference evidence="10 11" key="1">
    <citation type="journal article" date="2018" name="Nat. Ecol. Evol.">
        <title>Shark genomes provide insights into elasmobranch evolution and the origin of vertebrates.</title>
        <authorList>
            <person name="Hara Y"/>
            <person name="Yamaguchi K"/>
            <person name="Onimaru K"/>
            <person name="Kadota M"/>
            <person name="Koyanagi M"/>
            <person name="Keeley SD"/>
            <person name="Tatsumi K"/>
            <person name="Tanaka K"/>
            <person name="Motone F"/>
            <person name="Kageyama Y"/>
            <person name="Nozu R"/>
            <person name="Adachi N"/>
            <person name="Nishimura O"/>
            <person name="Nakagawa R"/>
            <person name="Tanegashima C"/>
            <person name="Kiyatake I"/>
            <person name="Matsumoto R"/>
            <person name="Murakumo K"/>
            <person name="Nishida K"/>
            <person name="Terakita A"/>
            <person name="Kuratani S"/>
            <person name="Sato K"/>
            <person name="Hyodo S Kuraku.S."/>
        </authorList>
    </citation>
    <scope>NUCLEOTIDE SEQUENCE [LARGE SCALE GENOMIC DNA]</scope>
</reference>
<dbReference type="OrthoDB" id="535167at2759"/>
<dbReference type="STRING" id="75743.A0A401QF14"/>
<dbReference type="GO" id="GO:0005930">
    <property type="term" value="C:axoneme"/>
    <property type="evidence" value="ECO:0007669"/>
    <property type="project" value="TreeGrafter"/>
</dbReference>
<evidence type="ECO:0000256" key="7">
    <source>
        <dbReference type="ARBA" id="ARBA00023212"/>
    </source>
</evidence>
<dbReference type="GO" id="GO:0007288">
    <property type="term" value="P:sperm axoneme assembly"/>
    <property type="evidence" value="ECO:0007669"/>
    <property type="project" value="TreeGrafter"/>
</dbReference>
<accession>A0A401QF14</accession>
<evidence type="ECO:0000256" key="3">
    <source>
        <dbReference type="ARBA" id="ARBA00022490"/>
    </source>
</evidence>